<dbReference type="AlphaFoldDB" id="A0AAV4NLJ6"/>
<keyword evidence="2" id="KW-1185">Reference proteome</keyword>
<accession>A0AAV4NLJ6</accession>
<evidence type="ECO:0000313" key="1">
    <source>
        <dbReference type="EMBL" id="GIX85543.1"/>
    </source>
</evidence>
<name>A0AAV4NLJ6_CAEEX</name>
<gene>
    <name evidence="1" type="ORF">CEXT_369991</name>
</gene>
<evidence type="ECO:0000313" key="2">
    <source>
        <dbReference type="Proteomes" id="UP001054945"/>
    </source>
</evidence>
<reference evidence="1 2" key="1">
    <citation type="submission" date="2021-06" db="EMBL/GenBank/DDBJ databases">
        <title>Caerostris extrusa draft genome.</title>
        <authorList>
            <person name="Kono N."/>
            <person name="Arakawa K."/>
        </authorList>
    </citation>
    <scope>NUCLEOTIDE SEQUENCE [LARGE SCALE GENOMIC DNA]</scope>
</reference>
<dbReference type="Proteomes" id="UP001054945">
    <property type="component" value="Unassembled WGS sequence"/>
</dbReference>
<comment type="caution">
    <text evidence="1">The sequence shown here is derived from an EMBL/GenBank/DDBJ whole genome shotgun (WGS) entry which is preliminary data.</text>
</comment>
<dbReference type="EMBL" id="BPLR01003523">
    <property type="protein sequence ID" value="GIX85543.1"/>
    <property type="molecule type" value="Genomic_DNA"/>
</dbReference>
<proteinExistence type="predicted"/>
<protein>
    <submittedName>
        <fullName evidence="1">Uncharacterized protein</fullName>
    </submittedName>
</protein>
<sequence length="415" mass="47274">MLFEYFLTPVASKPFPSPCKLHCVYSWNCRAAILWDWSSGPVTVVSPFRESRRERVEWEGRFVCPKQTAKRLLFEKEQLRCWLRLQFWRDWSSGPVTVVIPFRESRRERVEWVGRFVCPKQTAGGCCSKRNNYGVDPPKSILFLSSLRTKTNIDTKGGLFPLRQSANKIIDQPGKGQQGITSQQDRQPVKKKCRKKRDALKLSFFYQLECPLGSSGLQLAMGKKEVVNMSHDFLKDQLGRTPTTPQECCDQSKCQPIRVEKRGTFFGLQEFFFSWCPECKKLACPLGSSGLQLAMGKEEVVNVSHDFLKDQLGRTPTTPQECCDQSKTMLRYCKGGQQRKASSPEIPSSCNQNISQPISNWNPLICTIPHVFPRRDSQQNASGCSRFIEVAAPSSGEKALSFLEEEEDMDDRVGR</sequence>
<organism evidence="1 2">
    <name type="scientific">Caerostris extrusa</name>
    <name type="common">Bark spider</name>
    <name type="synonym">Caerostris bankana</name>
    <dbReference type="NCBI Taxonomy" id="172846"/>
    <lineage>
        <taxon>Eukaryota</taxon>
        <taxon>Metazoa</taxon>
        <taxon>Ecdysozoa</taxon>
        <taxon>Arthropoda</taxon>
        <taxon>Chelicerata</taxon>
        <taxon>Arachnida</taxon>
        <taxon>Araneae</taxon>
        <taxon>Araneomorphae</taxon>
        <taxon>Entelegynae</taxon>
        <taxon>Araneoidea</taxon>
        <taxon>Araneidae</taxon>
        <taxon>Caerostris</taxon>
    </lineage>
</organism>